<keyword evidence="4" id="KW-1185">Reference proteome</keyword>
<dbReference type="PANTHER" id="PTHR22426">
    <property type="entry name" value="ARGININE_SERINE-RICH COILED-COIL PROTEIN 2"/>
    <property type="match status" value="1"/>
</dbReference>
<evidence type="ECO:0000313" key="3">
    <source>
        <dbReference type="EMBL" id="MED6137371.1"/>
    </source>
</evidence>
<name>A0ABU6SLT4_9FABA</name>
<organism evidence="3 4">
    <name type="scientific">Stylosanthes scabra</name>
    <dbReference type="NCBI Taxonomy" id="79078"/>
    <lineage>
        <taxon>Eukaryota</taxon>
        <taxon>Viridiplantae</taxon>
        <taxon>Streptophyta</taxon>
        <taxon>Embryophyta</taxon>
        <taxon>Tracheophyta</taxon>
        <taxon>Spermatophyta</taxon>
        <taxon>Magnoliopsida</taxon>
        <taxon>eudicotyledons</taxon>
        <taxon>Gunneridae</taxon>
        <taxon>Pentapetalae</taxon>
        <taxon>rosids</taxon>
        <taxon>fabids</taxon>
        <taxon>Fabales</taxon>
        <taxon>Fabaceae</taxon>
        <taxon>Papilionoideae</taxon>
        <taxon>50 kb inversion clade</taxon>
        <taxon>dalbergioids sensu lato</taxon>
        <taxon>Dalbergieae</taxon>
        <taxon>Pterocarpus clade</taxon>
        <taxon>Stylosanthes</taxon>
    </lineage>
</organism>
<feature type="region of interest" description="Disordered" evidence="1">
    <location>
        <begin position="1"/>
        <end position="344"/>
    </location>
</feature>
<dbReference type="EMBL" id="JASCZI010061043">
    <property type="protein sequence ID" value="MED6137371.1"/>
    <property type="molecule type" value="Genomic_DNA"/>
</dbReference>
<reference evidence="3 4" key="1">
    <citation type="journal article" date="2023" name="Plants (Basel)">
        <title>Bridging the Gap: Combining Genomics and Transcriptomics Approaches to Understand Stylosanthes scabra, an Orphan Legume from the Brazilian Caatinga.</title>
        <authorList>
            <person name="Ferreira-Neto J.R.C."/>
            <person name="da Silva M.D."/>
            <person name="Binneck E."/>
            <person name="de Melo N.F."/>
            <person name="da Silva R.H."/>
            <person name="de Melo A.L.T.M."/>
            <person name="Pandolfi V."/>
            <person name="Bustamante F.O."/>
            <person name="Brasileiro-Vidal A.C."/>
            <person name="Benko-Iseppon A.M."/>
        </authorList>
    </citation>
    <scope>NUCLEOTIDE SEQUENCE [LARGE SCALE GENOMIC DNA]</scope>
    <source>
        <tissue evidence="3">Leaves</tissue>
    </source>
</reference>
<evidence type="ECO:0000313" key="4">
    <source>
        <dbReference type="Proteomes" id="UP001341840"/>
    </source>
</evidence>
<accession>A0ABU6SLT4</accession>
<evidence type="ECO:0000256" key="1">
    <source>
        <dbReference type="SAM" id="MobiDB-lite"/>
    </source>
</evidence>
<feature type="compositionally biased region" description="Basic and acidic residues" evidence="1">
    <location>
        <begin position="71"/>
        <end position="96"/>
    </location>
</feature>
<dbReference type="PANTHER" id="PTHR22426:SF2">
    <property type="entry name" value="ARGININE_SERINE-RICH COILED-COIL PROTEIN 2"/>
    <property type="match status" value="1"/>
</dbReference>
<keyword evidence="2" id="KW-0812">Transmembrane</keyword>
<feature type="transmembrane region" description="Helical" evidence="2">
    <location>
        <begin position="559"/>
        <end position="578"/>
    </location>
</feature>
<evidence type="ECO:0008006" key="5">
    <source>
        <dbReference type="Google" id="ProtNLM"/>
    </source>
</evidence>
<keyword evidence="2" id="KW-1133">Transmembrane helix</keyword>
<feature type="compositionally biased region" description="Basic and acidic residues" evidence="1">
    <location>
        <begin position="108"/>
        <end position="140"/>
    </location>
</feature>
<sequence>MESNSPPLHDNSDAKNAFRKPSGDAANRNYRRRSPVDGSASPDGSPPHKYNSSPNPVREDSVRASHHHSRKYDSKEHEQQHYGRSKDSFRNSDRQSSRSSYGHSRHDKHADEDRYHGRLHSRYDSKGDHSREESDSRTKDYQPTWDKYSRDKYDRSHYRSKEKDRETYLEENKRYRDKDSSYDRSGSGRKHALHDDAERERGTRERDGRDDRRGSHRSFGDYKSDRVVSYSESRSQRDESVSQRESAKHRLKEACRSEKEELDGQNLLSEEKRKYDDCEIVKDKDQSTRKVDDRFGNADKESFGKKPKLSGVDKDDSYGNDDEKQTSSLKLSRESKADSGASKTSGFDVCNDIDAAKVAAMKAAELVNKNLVGGGCLTTDQKKKLLWGGKKSSTTEESGHRWDTAMFTDRERQEKFNKLMSLRLYSCLWPIVGCERRSQSGAEIRQSKWHQRLTPCREAEGTPAGPRETVHCRPSTKGWTHCRIRSLDVHSEEFAYFDICNFFEYHFTVWRLSLVCFRYVWETLYALMLVEPCCSWWMLLARQGHTISLEFPIMIVSKLHVILTLVIILSDICFCLWIY</sequence>
<feature type="compositionally biased region" description="Basic and acidic residues" evidence="1">
    <location>
        <begin position="193"/>
        <end position="226"/>
    </location>
</feature>
<feature type="compositionally biased region" description="Basic and acidic residues" evidence="1">
    <location>
        <begin position="269"/>
        <end position="304"/>
    </location>
</feature>
<dbReference type="Proteomes" id="UP001341840">
    <property type="component" value="Unassembled WGS sequence"/>
</dbReference>
<feature type="compositionally biased region" description="Basic and acidic residues" evidence="1">
    <location>
        <begin position="311"/>
        <end position="337"/>
    </location>
</feature>
<protein>
    <recommendedName>
        <fullName evidence="5">Arginine/serine-rich coiled-coil protein 2</fullName>
    </recommendedName>
</protein>
<gene>
    <name evidence="3" type="ORF">PIB30_064446</name>
</gene>
<feature type="compositionally biased region" description="Basic and acidic residues" evidence="1">
    <location>
        <begin position="147"/>
        <end position="182"/>
    </location>
</feature>
<feature type="compositionally biased region" description="Basic and acidic residues" evidence="1">
    <location>
        <begin position="234"/>
        <end position="259"/>
    </location>
</feature>
<keyword evidence="2" id="KW-0472">Membrane</keyword>
<evidence type="ECO:0000256" key="2">
    <source>
        <dbReference type="SAM" id="Phobius"/>
    </source>
</evidence>
<comment type="caution">
    <text evidence="3">The sequence shown here is derived from an EMBL/GenBank/DDBJ whole genome shotgun (WGS) entry which is preliminary data.</text>
</comment>
<proteinExistence type="predicted"/>